<feature type="domain" description="GST C-terminal" evidence="4">
    <location>
        <begin position="165"/>
        <end position="295"/>
    </location>
</feature>
<dbReference type="InterPro" id="IPR010987">
    <property type="entry name" value="Glutathione-S-Trfase_C-like"/>
</dbReference>
<dbReference type="Gene3D" id="3.40.30.10">
    <property type="entry name" value="Glutaredoxin"/>
    <property type="match status" value="1"/>
</dbReference>
<feature type="binding site" evidence="2">
    <location>
        <position position="88"/>
    </location>
    <ligand>
        <name>glutathione</name>
        <dbReference type="ChEBI" id="CHEBI:57925"/>
    </ligand>
</feature>
<evidence type="ECO:0000313" key="6">
    <source>
        <dbReference type="Proteomes" id="UP000237749"/>
    </source>
</evidence>
<dbReference type="CDD" id="cd03190">
    <property type="entry name" value="GST_C_Omega_like"/>
    <property type="match status" value="1"/>
</dbReference>
<dbReference type="PIRSF" id="PIRSF015753">
    <property type="entry name" value="GST"/>
    <property type="match status" value="1"/>
</dbReference>
<dbReference type="Proteomes" id="UP000237749">
    <property type="component" value="Unassembled WGS sequence"/>
</dbReference>
<dbReference type="InterPro" id="IPR040079">
    <property type="entry name" value="Glutathione_S-Trfase"/>
</dbReference>
<dbReference type="SFLD" id="SFLDS00019">
    <property type="entry name" value="Glutathione_Transferase_(cytos"/>
    <property type="match status" value="1"/>
</dbReference>
<dbReference type="RefSeq" id="WP_242980121.1">
    <property type="nucleotide sequence ID" value="NZ_PTJA01000004.1"/>
</dbReference>
<evidence type="ECO:0000313" key="5">
    <source>
        <dbReference type="EMBL" id="PPK81311.1"/>
    </source>
</evidence>
<sequence length="340" mass="40218">MAEGVEIFENTFRHQIQSDGEITIQENFFRDKFGDKEGEWPVEPDRYRLLWMPACPHAHKVVIARRLLGLDRVISLGTTGIYRDPKGWVFTEDPGEKDPVLGIHYLKELYDRDAPGGDYKERPTVPILADTFTGRGVNNDHFWIPVYFETAWKPYHKKSAPELYPADLREEIDQWNHFIFHRINNGVYDIGFARSQAAYETAYHLFFEAMDILDKRLESRRFLLGDYITDSDIRLYPTLARFDVVYHQVFKANKKRLTDYKNLWSYARDLYHVPEIKESTYFDIYKRHYQLSPHLKPLWGNVHSIVAKGPDVSGWELQADREFLSRNPKEKFLLQEEQHV</sequence>
<dbReference type="PROSITE" id="PS50405">
    <property type="entry name" value="GST_CTER"/>
    <property type="match status" value="1"/>
</dbReference>
<organism evidence="5 6">
    <name type="scientific">Lacrimispora xylanisolvens</name>
    <dbReference type="NCBI Taxonomy" id="384636"/>
    <lineage>
        <taxon>Bacteria</taxon>
        <taxon>Bacillati</taxon>
        <taxon>Bacillota</taxon>
        <taxon>Clostridia</taxon>
        <taxon>Lachnospirales</taxon>
        <taxon>Lachnospiraceae</taxon>
        <taxon>Lacrimispora</taxon>
    </lineage>
</organism>
<reference evidence="5 6" key="1">
    <citation type="submission" date="2018-02" db="EMBL/GenBank/DDBJ databases">
        <title>Genomic Encyclopedia of Archaeal and Bacterial Type Strains, Phase II (KMG-II): from individual species to whole genera.</title>
        <authorList>
            <person name="Goeker M."/>
        </authorList>
    </citation>
    <scope>NUCLEOTIDE SEQUENCE [LARGE SCALE GENOMIC DNA]</scope>
    <source>
        <strain evidence="5 6">DSM 3808</strain>
    </source>
</reference>
<dbReference type="SUPFAM" id="SSF47616">
    <property type="entry name" value="GST C-terminal domain-like"/>
    <property type="match status" value="1"/>
</dbReference>
<dbReference type="Pfam" id="PF13410">
    <property type="entry name" value="GST_C_2"/>
    <property type="match status" value="1"/>
</dbReference>
<dbReference type="Gene3D" id="1.20.1050.10">
    <property type="match status" value="1"/>
</dbReference>
<dbReference type="InterPro" id="IPR036249">
    <property type="entry name" value="Thioredoxin-like_sf"/>
</dbReference>
<evidence type="ECO:0000256" key="2">
    <source>
        <dbReference type="PIRSR" id="PIRSR015753-2"/>
    </source>
</evidence>
<comment type="caution">
    <text evidence="5">The sequence shown here is derived from an EMBL/GenBank/DDBJ whole genome shotgun (WGS) entry which is preliminary data.</text>
</comment>
<keyword evidence="6" id="KW-1185">Reference proteome</keyword>
<feature type="site" description="Lowers pKa of active site Cys" evidence="3">
    <location>
        <position position="289"/>
    </location>
</feature>
<feature type="site" description="Lowers pKa of active site Cys" evidence="3">
    <location>
        <position position="246"/>
    </location>
</feature>
<keyword evidence="5" id="KW-0808">Transferase</keyword>
<feature type="active site" description="Nucleophile" evidence="1">
    <location>
        <position position="55"/>
    </location>
</feature>
<dbReference type="PANTHER" id="PTHR32419">
    <property type="entry name" value="GLUTATHIONYL-HYDROQUINONE REDUCTASE"/>
    <property type="match status" value="1"/>
</dbReference>
<dbReference type="InterPro" id="IPR036282">
    <property type="entry name" value="Glutathione-S-Trfase_C_sf"/>
</dbReference>
<gene>
    <name evidence="5" type="ORF">BXY41_104112</name>
</gene>
<feature type="binding site" evidence="2">
    <location>
        <begin position="122"/>
        <end position="125"/>
    </location>
    <ligand>
        <name>glutathione</name>
        <dbReference type="ChEBI" id="CHEBI:57925"/>
    </ligand>
</feature>
<evidence type="ECO:0000259" key="4">
    <source>
        <dbReference type="PROSITE" id="PS50405"/>
    </source>
</evidence>
<dbReference type="GO" id="GO:0005737">
    <property type="term" value="C:cytoplasm"/>
    <property type="evidence" value="ECO:0007669"/>
    <property type="project" value="TreeGrafter"/>
</dbReference>
<dbReference type="InterPro" id="IPR016639">
    <property type="entry name" value="GST_Omega/GSH"/>
</dbReference>
<evidence type="ECO:0000256" key="3">
    <source>
        <dbReference type="PIRSR" id="PIRSR015753-3"/>
    </source>
</evidence>
<name>A0A2S6HU04_9FIRM</name>
<dbReference type="AlphaFoldDB" id="A0A2S6HU04"/>
<dbReference type="GO" id="GO:0004364">
    <property type="term" value="F:glutathione transferase activity"/>
    <property type="evidence" value="ECO:0007669"/>
    <property type="project" value="InterPro"/>
</dbReference>
<dbReference type="SFLD" id="SFLDG01148">
    <property type="entry name" value="Xi_(cytGST)"/>
    <property type="match status" value="1"/>
</dbReference>
<proteinExistence type="predicted"/>
<protein>
    <submittedName>
        <fullName evidence="5">Putative glutathione S-transferase</fullName>
    </submittedName>
</protein>
<feature type="active site" description="Proton donor/acceptor" evidence="1">
    <location>
        <position position="188"/>
    </location>
</feature>
<dbReference type="InterPro" id="IPR047047">
    <property type="entry name" value="GST_Omega-like_C"/>
</dbReference>
<accession>A0A2S6HU04</accession>
<dbReference type="SFLD" id="SFLDG01206">
    <property type="entry name" value="Xi.1"/>
    <property type="match status" value="1"/>
</dbReference>
<evidence type="ECO:0000256" key="1">
    <source>
        <dbReference type="PIRSR" id="PIRSR015753-1"/>
    </source>
</evidence>
<dbReference type="EMBL" id="PTJA01000004">
    <property type="protein sequence ID" value="PPK81311.1"/>
    <property type="molecule type" value="Genomic_DNA"/>
</dbReference>
<dbReference type="PANTHER" id="PTHR32419:SF6">
    <property type="entry name" value="GLUTATHIONE S-TRANSFERASE OMEGA-LIKE 1-RELATED"/>
    <property type="match status" value="1"/>
</dbReference>
<dbReference type="SUPFAM" id="SSF52833">
    <property type="entry name" value="Thioredoxin-like"/>
    <property type="match status" value="1"/>
</dbReference>